<gene>
    <name evidence="2" type="ORF">XDN619_LOCUS33674</name>
</gene>
<dbReference type="PANTHER" id="PTHR46270">
    <property type="entry name" value="ARMADILLO-TYPE FOLD-RELATED"/>
    <property type="match status" value="1"/>
</dbReference>
<proteinExistence type="predicted"/>
<dbReference type="PROSITE" id="PS50104">
    <property type="entry name" value="TIR"/>
    <property type="match status" value="1"/>
</dbReference>
<dbReference type="GO" id="GO:0007165">
    <property type="term" value="P:signal transduction"/>
    <property type="evidence" value="ECO:0007669"/>
    <property type="project" value="InterPro"/>
</dbReference>
<reference evidence="2" key="1">
    <citation type="submission" date="2021-02" db="EMBL/GenBank/DDBJ databases">
        <authorList>
            <person name="Nowell W R."/>
        </authorList>
    </citation>
    <scope>NUCLEOTIDE SEQUENCE</scope>
</reference>
<dbReference type="PANTHER" id="PTHR46270:SF2">
    <property type="entry name" value="TIR DOMAIN-CONTAINING PROTEIN"/>
    <property type="match status" value="1"/>
</dbReference>
<dbReference type="SMART" id="SM00255">
    <property type="entry name" value="TIR"/>
    <property type="match status" value="1"/>
</dbReference>
<evidence type="ECO:0000313" key="2">
    <source>
        <dbReference type="EMBL" id="CAF2218452.1"/>
    </source>
</evidence>
<organism evidence="2 3">
    <name type="scientific">Rotaria magnacalcarata</name>
    <dbReference type="NCBI Taxonomy" id="392030"/>
    <lineage>
        <taxon>Eukaryota</taxon>
        <taxon>Metazoa</taxon>
        <taxon>Spiralia</taxon>
        <taxon>Gnathifera</taxon>
        <taxon>Rotifera</taxon>
        <taxon>Eurotatoria</taxon>
        <taxon>Bdelloidea</taxon>
        <taxon>Philodinida</taxon>
        <taxon>Philodinidae</taxon>
        <taxon>Rotaria</taxon>
    </lineage>
</organism>
<dbReference type="AlphaFoldDB" id="A0A816ZKH8"/>
<sequence>MATGGDDGGKTAQRILRMSDIAKEPLEILMPIGGYEDMLLVSLEIAVEPLTSFLPAVQSYAYAVKERCENPSDGLTPDQSAAIMLYSMGWKPLDKCLYVALNATLRSKDRSKLEPWLLYLKLFLTALSRNGLHTIQLQEIKPPFPLLHPISLDSNSNKPTVATSINNDRQAFISYCHRDKNERCAFVQALEKANIFTTIWTDEKYMTGDTVDSIVTAIRQSKAVFVLLSDAYCSSDICRREWEFAMAKHIKFYPIIVEKGFRTASYDWVSFNIGNRLFYRSYEPDHLESLINTLRMDIIKKN</sequence>
<feature type="domain" description="TIR" evidence="1">
    <location>
        <begin position="167"/>
        <end position="298"/>
    </location>
</feature>
<protein>
    <recommendedName>
        <fullName evidence="1">TIR domain-containing protein</fullName>
    </recommendedName>
</protein>
<dbReference type="Proteomes" id="UP000663887">
    <property type="component" value="Unassembled WGS sequence"/>
</dbReference>
<dbReference type="InterPro" id="IPR000157">
    <property type="entry name" value="TIR_dom"/>
</dbReference>
<evidence type="ECO:0000313" key="3">
    <source>
        <dbReference type="Proteomes" id="UP000663887"/>
    </source>
</evidence>
<name>A0A816ZKH8_9BILA</name>
<dbReference type="Gene3D" id="3.40.50.10140">
    <property type="entry name" value="Toll/interleukin-1 receptor homology (TIR) domain"/>
    <property type="match status" value="1"/>
</dbReference>
<evidence type="ECO:0000259" key="1">
    <source>
        <dbReference type="PROSITE" id="PS50104"/>
    </source>
</evidence>
<dbReference type="SUPFAM" id="SSF52200">
    <property type="entry name" value="Toll/Interleukin receptor TIR domain"/>
    <property type="match status" value="1"/>
</dbReference>
<comment type="caution">
    <text evidence="2">The sequence shown here is derived from an EMBL/GenBank/DDBJ whole genome shotgun (WGS) entry which is preliminary data.</text>
</comment>
<accession>A0A816ZKH8</accession>
<dbReference type="EMBL" id="CAJNRG010017159">
    <property type="protein sequence ID" value="CAF2218452.1"/>
    <property type="molecule type" value="Genomic_DNA"/>
</dbReference>
<dbReference type="InterPro" id="IPR035897">
    <property type="entry name" value="Toll_tir_struct_dom_sf"/>
</dbReference>
<dbReference type="Pfam" id="PF13676">
    <property type="entry name" value="TIR_2"/>
    <property type="match status" value="1"/>
</dbReference>